<gene>
    <name evidence="2" type="ORF">BaRGS_00027074</name>
</gene>
<feature type="transmembrane region" description="Helical" evidence="1">
    <location>
        <begin position="102"/>
        <end position="126"/>
    </location>
</feature>
<keyword evidence="1" id="KW-0472">Membrane</keyword>
<evidence type="ECO:0000313" key="3">
    <source>
        <dbReference type="Proteomes" id="UP001519460"/>
    </source>
</evidence>
<keyword evidence="1" id="KW-1133">Transmembrane helix</keyword>
<name>A0ABD0K314_9CAEN</name>
<proteinExistence type="predicted"/>
<accession>A0ABD0K314</accession>
<evidence type="ECO:0000256" key="1">
    <source>
        <dbReference type="SAM" id="Phobius"/>
    </source>
</evidence>
<keyword evidence="1" id="KW-0812">Transmembrane</keyword>
<organism evidence="2 3">
    <name type="scientific">Batillaria attramentaria</name>
    <dbReference type="NCBI Taxonomy" id="370345"/>
    <lineage>
        <taxon>Eukaryota</taxon>
        <taxon>Metazoa</taxon>
        <taxon>Spiralia</taxon>
        <taxon>Lophotrochozoa</taxon>
        <taxon>Mollusca</taxon>
        <taxon>Gastropoda</taxon>
        <taxon>Caenogastropoda</taxon>
        <taxon>Sorbeoconcha</taxon>
        <taxon>Cerithioidea</taxon>
        <taxon>Batillariidae</taxon>
        <taxon>Batillaria</taxon>
    </lineage>
</organism>
<dbReference type="EMBL" id="JACVVK020000258">
    <property type="protein sequence ID" value="KAK7481701.1"/>
    <property type="molecule type" value="Genomic_DNA"/>
</dbReference>
<dbReference type="Proteomes" id="UP001519460">
    <property type="component" value="Unassembled WGS sequence"/>
</dbReference>
<feature type="transmembrane region" description="Helical" evidence="1">
    <location>
        <begin position="74"/>
        <end position="90"/>
    </location>
</feature>
<protein>
    <submittedName>
        <fullName evidence="2">Uncharacterized protein</fullName>
    </submittedName>
</protein>
<evidence type="ECO:0000313" key="2">
    <source>
        <dbReference type="EMBL" id="KAK7481701.1"/>
    </source>
</evidence>
<keyword evidence="3" id="KW-1185">Reference proteome</keyword>
<reference evidence="2 3" key="1">
    <citation type="journal article" date="2023" name="Sci. Data">
        <title>Genome assembly of the Korean intertidal mud-creeper Batillaria attramentaria.</title>
        <authorList>
            <person name="Patra A.K."/>
            <person name="Ho P.T."/>
            <person name="Jun S."/>
            <person name="Lee S.J."/>
            <person name="Kim Y."/>
            <person name="Won Y.J."/>
        </authorList>
    </citation>
    <scope>NUCLEOTIDE SEQUENCE [LARGE SCALE GENOMIC DNA]</scope>
    <source>
        <strain evidence="2">Wonlab-2016</strain>
    </source>
</reference>
<feature type="transmembrane region" description="Helical" evidence="1">
    <location>
        <begin position="46"/>
        <end position="67"/>
    </location>
</feature>
<comment type="caution">
    <text evidence="2">The sequence shown here is derived from an EMBL/GenBank/DDBJ whole genome shotgun (WGS) entry which is preliminary data.</text>
</comment>
<dbReference type="AlphaFoldDB" id="A0ABD0K314"/>
<sequence length="198" mass="21310">MLNAHHRTVPAMADVLPGIAIAVPIGLAQRATPWSVHNSAANMASVWRMAVTVKLVGMVMTAPLCVLREHTAPVVAVAVSVGTVLTARIKKDSLVPDQSDQILHWTWATVSLVVVATVSIGLNVWLTSLVLKSRRDTQSGTTWRRRSRIPKHPASKIAVTGERLAVYAGHKSRECVGSSDADEETAFFDKTHGHSATP</sequence>